<protein>
    <submittedName>
        <fullName evidence="1">Uncharacterized protein</fullName>
    </submittedName>
</protein>
<gene>
    <name evidence="1" type="ORF">O3M35_002633</name>
</gene>
<sequence>MLSTEQYNTLTKYAFIFEEREVVEFTGDQLCRITVRKNNGFVVISRENDITQSINTKKIREEFVKY</sequence>
<accession>A0AAW1CTP0</accession>
<organism evidence="1 2">
    <name type="scientific">Rhynocoris fuscipes</name>
    <dbReference type="NCBI Taxonomy" id="488301"/>
    <lineage>
        <taxon>Eukaryota</taxon>
        <taxon>Metazoa</taxon>
        <taxon>Ecdysozoa</taxon>
        <taxon>Arthropoda</taxon>
        <taxon>Hexapoda</taxon>
        <taxon>Insecta</taxon>
        <taxon>Pterygota</taxon>
        <taxon>Neoptera</taxon>
        <taxon>Paraneoptera</taxon>
        <taxon>Hemiptera</taxon>
        <taxon>Heteroptera</taxon>
        <taxon>Panheteroptera</taxon>
        <taxon>Cimicomorpha</taxon>
        <taxon>Reduviidae</taxon>
        <taxon>Harpactorinae</taxon>
        <taxon>Harpactorini</taxon>
        <taxon>Rhynocoris</taxon>
    </lineage>
</organism>
<dbReference type="EMBL" id="JAPXFL010000011">
    <property type="protein sequence ID" value="KAK9499620.1"/>
    <property type="molecule type" value="Genomic_DNA"/>
</dbReference>
<dbReference type="AlphaFoldDB" id="A0AAW1CTP0"/>
<reference evidence="1 2" key="1">
    <citation type="submission" date="2022-12" db="EMBL/GenBank/DDBJ databases">
        <title>Chromosome-level genome assembly of true bugs.</title>
        <authorList>
            <person name="Ma L."/>
            <person name="Li H."/>
        </authorList>
    </citation>
    <scope>NUCLEOTIDE SEQUENCE [LARGE SCALE GENOMIC DNA]</scope>
    <source>
        <strain evidence="1">Lab_2022b</strain>
    </source>
</reference>
<evidence type="ECO:0000313" key="2">
    <source>
        <dbReference type="Proteomes" id="UP001461498"/>
    </source>
</evidence>
<keyword evidence="2" id="KW-1185">Reference proteome</keyword>
<name>A0AAW1CTP0_9HEMI</name>
<proteinExistence type="predicted"/>
<comment type="caution">
    <text evidence="1">The sequence shown here is derived from an EMBL/GenBank/DDBJ whole genome shotgun (WGS) entry which is preliminary data.</text>
</comment>
<evidence type="ECO:0000313" key="1">
    <source>
        <dbReference type="EMBL" id="KAK9499620.1"/>
    </source>
</evidence>
<dbReference type="Proteomes" id="UP001461498">
    <property type="component" value="Unassembled WGS sequence"/>
</dbReference>